<dbReference type="AlphaFoldDB" id="A0A4D6M596"/>
<protein>
    <submittedName>
        <fullName evidence="7">Beta-glucosidase</fullName>
    </submittedName>
</protein>
<accession>A0A4D6M596</accession>
<dbReference type="Proteomes" id="UP000501690">
    <property type="component" value="Linkage Group LG6"/>
</dbReference>
<dbReference type="InterPro" id="IPR017853">
    <property type="entry name" value="GH"/>
</dbReference>
<dbReference type="OrthoDB" id="65569at2759"/>
<feature type="signal peptide" evidence="6">
    <location>
        <begin position="1"/>
        <end position="24"/>
    </location>
</feature>
<dbReference type="Gene3D" id="3.20.20.80">
    <property type="entry name" value="Glycosidases"/>
    <property type="match status" value="1"/>
</dbReference>
<dbReference type="PANTHER" id="PTHR10353">
    <property type="entry name" value="GLYCOSYL HYDROLASE"/>
    <property type="match status" value="1"/>
</dbReference>
<gene>
    <name evidence="7" type="ORF">DEO72_LG6g567</name>
</gene>
<name>A0A4D6M596_VIGUN</name>
<proteinExistence type="inferred from homology"/>
<evidence type="ECO:0000256" key="3">
    <source>
        <dbReference type="PROSITE-ProRule" id="PRU10055"/>
    </source>
</evidence>
<evidence type="ECO:0000256" key="4">
    <source>
        <dbReference type="RuleBase" id="RU003690"/>
    </source>
</evidence>
<dbReference type="InterPro" id="IPR033132">
    <property type="entry name" value="GH_1_N_CS"/>
</dbReference>
<organism evidence="7 8">
    <name type="scientific">Vigna unguiculata</name>
    <name type="common">Cowpea</name>
    <dbReference type="NCBI Taxonomy" id="3917"/>
    <lineage>
        <taxon>Eukaryota</taxon>
        <taxon>Viridiplantae</taxon>
        <taxon>Streptophyta</taxon>
        <taxon>Embryophyta</taxon>
        <taxon>Tracheophyta</taxon>
        <taxon>Spermatophyta</taxon>
        <taxon>Magnoliopsida</taxon>
        <taxon>eudicotyledons</taxon>
        <taxon>Gunneridae</taxon>
        <taxon>Pentapetalae</taxon>
        <taxon>rosids</taxon>
        <taxon>fabids</taxon>
        <taxon>Fabales</taxon>
        <taxon>Fabaceae</taxon>
        <taxon>Papilionoideae</taxon>
        <taxon>50 kb inversion clade</taxon>
        <taxon>NPAAA clade</taxon>
        <taxon>indigoferoid/millettioid clade</taxon>
        <taxon>Phaseoleae</taxon>
        <taxon>Vigna</taxon>
    </lineage>
</organism>
<feature type="chain" id="PRO_5020024058" evidence="6">
    <location>
        <begin position="25"/>
        <end position="511"/>
    </location>
</feature>
<reference evidence="7 8" key="1">
    <citation type="submission" date="2019-04" db="EMBL/GenBank/DDBJ databases">
        <title>An improved genome assembly and genetic linkage map for asparagus bean, Vigna unguiculata ssp. sesquipedialis.</title>
        <authorList>
            <person name="Xia Q."/>
            <person name="Zhang R."/>
            <person name="Dong Y."/>
        </authorList>
    </citation>
    <scope>NUCLEOTIDE SEQUENCE [LARGE SCALE GENOMIC DNA]</scope>
    <source>
        <tissue evidence="7">Leaf</tissue>
    </source>
</reference>
<keyword evidence="2 5" id="KW-0378">Hydrolase</keyword>
<dbReference type="PROSITE" id="PS00653">
    <property type="entry name" value="GLYCOSYL_HYDROL_F1_2"/>
    <property type="match status" value="1"/>
</dbReference>
<dbReference type="InterPro" id="IPR018120">
    <property type="entry name" value="Glyco_hydro_1_AS"/>
</dbReference>
<evidence type="ECO:0000256" key="1">
    <source>
        <dbReference type="ARBA" id="ARBA00010838"/>
    </source>
</evidence>
<evidence type="ECO:0000313" key="7">
    <source>
        <dbReference type="EMBL" id="QCD95870.1"/>
    </source>
</evidence>
<evidence type="ECO:0000313" key="8">
    <source>
        <dbReference type="Proteomes" id="UP000501690"/>
    </source>
</evidence>
<dbReference type="GO" id="GO:0005975">
    <property type="term" value="P:carbohydrate metabolic process"/>
    <property type="evidence" value="ECO:0007669"/>
    <property type="project" value="InterPro"/>
</dbReference>
<dbReference type="PANTHER" id="PTHR10353:SF297">
    <property type="entry name" value="VICIANIN HYDROLASE-LIKE"/>
    <property type="match status" value="1"/>
</dbReference>
<comment type="similarity">
    <text evidence="1 4">Belongs to the glycosyl hydrolase 1 family.</text>
</comment>
<keyword evidence="8" id="KW-1185">Reference proteome</keyword>
<evidence type="ECO:0000256" key="2">
    <source>
        <dbReference type="ARBA" id="ARBA00022801"/>
    </source>
</evidence>
<sequence>MRTNTSLLCLLSLAIATLLSNGAATATKSVKPSHYSSTFNRTLFPSTFIFGLGSSAYQAEGATKVDGRGACIWDTFTQHHPEKIWDHSTGDVGADFYHGYKSDIKLVTQIGIDSFRFSISWSRIFPKGKGTVNHLGVKFYNNLINEIISNGLIPFVTLFHWDFPQALEDEYGGFRSHKVVEDFRKYADFCFKTFGDRVKHWVTLNEPLSYSLNGYNGGTFAPGRCSKYAGNCPAGDSATEPYIVGHNLLLAHESAATLYKTKYQGHQKGQIGITLPTHYFLPKSNSAADEGAASRALDFFFGWYGHPVTYGDYPESMKWSVGARLPKFTKSESEGLRKSIDFLGVNYYTTYYAENAAPVTTNRTFYTDMLATLSTEKNGEAIGTPTDLDWLFVYPKGIYHLMVYIRDKYKNPNIYITENGVAKARNDSIPVDEACKDGIRIRYLIGHLHFLLQSIREGVNVKGYYAWSFSDSFEWDAGYTVRFGQIYVDYNNNMKRYLKFSCLWLKKFLLK</sequence>
<keyword evidence="5" id="KW-0326">Glycosidase</keyword>
<dbReference type="FunFam" id="3.20.20.80:FF:000022">
    <property type="entry name" value="Beta-glucosidase 11"/>
    <property type="match status" value="1"/>
</dbReference>
<dbReference type="PRINTS" id="PR00131">
    <property type="entry name" value="GLHYDRLASE1"/>
</dbReference>
<evidence type="ECO:0000256" key="6">
    <source>
        <dbReference type="SAM" id="SignalP"/>
    </source>
</evidence>
<dbReference type="Pfam" id="PF00232">
    <property type="entry name" value="Glyco_hydro_1"/>
    <property type="match status" value="1"/>
</dbReference>
<dbReference type="InterPro" id="IPR001360">
    <property type="entry name" value="Glyco_hydro_1"/>
</dbReference>
<feature type="active site" description="Nucleophile" evidence="3">
    <location>
        <position position="418"/>
    </location>
</feature>
<dbReference type="PROSITE" id="PS00572">
    <property type="entry name" value="GLYCOSYL_HYDROL_F1_1"/>
    <property type="match status" value="1"/>
</dbReference>
<dbReference type="EMBL" id="CP039350">
    <property type="protein sequence ID" value="QCD95870.1"/>
    <property type="molecule type" value="Genomic_DNA"/>
</dbReference>
<dbReference type="Gramene" id="Vigun01g043000.1.v1.2">
    <property type="protein sequence ID" value="Vigun01g043000.1.v1.2"/>
    <property type="gene ID" value="Vigun01g043000.v1.2"/>
</dbReference>
<evidence type="ECO:0000256" key="5">
    <source>
        <dbReference type="RuleBase" id="RU004468"/>
    </source>
</evidence>
<dbReference type="SUPFAM" id="SSF51445">
    <property type="entry name" value="(Trans)glycosidases"/>
    <property type="match status" value="1"/>
</dbReference>
<keyword evidence="6" id="KW-0732">Signal</keyword>
<dbReference type="GO" id="GO:0008422">
    <property type="term" value="F:beta-glucosidase activity"/>
    <property type="evidence" value="ECO:0007669"/>
    <property type="project" value="TreeGrafter"/>
</dbReference>